<evidence type="ECO:0000313" key="3">
    <source>
        <dbReference type="Proteomes" id="UP000239800"/>
    </source>
</evidence>
<proteinExistence type="predicted"/>
<dbReference type="AlphaFoldDB" id="A0A2S7KRH4"/>
<feature type="transmembrane region" description="Helical" evidence="1">
    <location>
        <begin position="81"/>
        <end position="99"/>
    </location>
</feature>
<organism evidence="2 3">
    <name type="scientific">Aureitalea marina</name>
    <dbReference type="NCBI Taxonomy" id="930804"/>
    <lineage>
        <taxon>Bacteria</taxon>
        <taxon>Pseudomonadati</taxon>
        <taxon>Bacteroidota</taxon>
        <taxon>Flavobacteriia</taxon>
        <taxon>Flavobacteriales</taxon>
        <taxon>Flavobacteriaceae</taxon>
        <taxon>Aureitalea</taxon>
    </lineage>
</organism>
<evidence type="ECO:0000256" key="1">
    <source>
        <dbReference type="SAM" id="Phobius"/>
    </source>
</evidence>
<reference evidence="2 3" key="1">
    <citation type="submission" date="2016-11" db="EMBL/GenBank/DDBJ databases">
        <title>Trade-off between light-utilization and light-protection in marine flavobacteria.</title>
        <authorList>
            <person name="Kumagai Y."/>
        </authorList>
    </citation>
    <scope>NUCLEOTIDE SEQUENCE [LARGE SCALE GENOMIC DNA]</scope>
    <source>
        <strain evidence="2 3">NBRC 107741</strain>
    </source>
</reference>
<feature type="transmembrane region" description="Helical" evidence="1">
    <location>
        <begin position="40"/>
        <end position="60"/>
    </location>
</feature>
<dbReference type="Proteomes" id="UP000239800">
    <property type="component" value="Unassembled WGS sequence"/>
</dbReference>
<comment type="caution">
    <text evidence="2">The sequence shown here is derived from an EMBL/GenBank/DDBJ whole genome shotgun (WGS) entry which is preliminary data.</text>
</comment>
<dbReference type="RefSeq" id="WP_104813131.1">
    <property type="nucleotide sequence ID" value="NZ_MQUB01000001.1"/>
</dbReference>
<name>A0A2S7KRH4_9FLAO</name>
<evidence type="ECO:0000313" key="2">
    <source>
        <dbReference type="EMBL" id="PQB05197.1"/>
    </source>
</evidence>
<accession>A0A2S7KRH4</accession>
<keyword evidence="1" id="KW-1133">Transmembrane helix</keyword>
<feature type="transmembrane region" description="Helical" evidence="1">
    <location>
        <begin position="182"/>
        <end position="200"/>
    </location>
</feature>
<gene>
    <name evidence="2" type="ORF">BST85_10110</name>
</gene>
<feature type="transmembrane region" description="Helical" evidence="1">
    <location>
        <begin position="105"/>
        <end position="124"/>
    </location>
</feature>
<sequence>MGFLLKAGAYIFHPLLMPVMGTLLYYQVSPRFIEPELRLTKIFAVAIITFFIPVISFFLLRNLRLVESIHLRTVKERKFPLMINCLLILLIVKLVFDPYQDPELYYFFVAILFTTITALILVMLKFKVSLHQMGIAGVTFFLIGLSVHFQVNMLVWIGFNLFANGWVASSRLYTRSHTYPELIIGFFVGAIPQLTLMNFWL</sequence>
<protein>
    <submittedName>
        <fullName evidence="2">Uncharacterized protein</fullName>
    </submittedName>
</protein>
<feature type="transmembrane region" description="Helical" evidence="1">
    <location>
        <begin position="136"/>
        <end position="162"/>
    </location>
</feature>
<dbReference type="EMBL" id="MQUB01000001">
    <property type="protein sequence ID" value="PQB05197.1"/>
    <property type="molecule type" value="Genomic_DNA"/>
</dbReference>
<keyword evidence="1" id="KW-0812">Transmembrane</keyword>
<keyword evidence="3" id="KW-1185">Reference proteome</keyword>
<dbReference type="OrthoDB" id="9786064at2"/>
<feature type="transmembrane region" description="Helical" evidence="1">
    <location>
        <begin position="7"/>
        <end position="28"/>
    </location>
</feature>
<keyword evidence="1" id="KW-0472">Membrane</keyword>